<sequence>MKTVNRRVLISGTVGGGDFKRSVEEDSTEPAPSTTEEQTQEVPLPAVVPEPCQFFLSSLTMVLREVPAENIARPLGRNEVIGLLFRLTIFGAVTYFTIKWMVDAIDPTRKQKVEAQKQAEKLMRQIGVKNVKLSEYEMSIAAHLVDPLSMQITWRDIAGLDEVITELKETVILPVQKRHLFQGSRLLQPPKGVLLYGPPGCGKTLIAKATAKEAGFRFINLQPSTLTDKWYGESQKLAAAVFSLAVKLQPSIIFVDEIDSFLRSRSSSDHEATAMMKAQFMSLWDGLDTDHHCQVIIMGATNRPQDLDSAILRRMPTRFHINQPSVRQREQILRLILENESVDQSVDLVDVAKETDGFSGSDLREMCRDAALLCVRDFVHTQNDSHRHQHTTGNLHGGAYRGKERSRAGVLVRLRKRENRNRPPLPSILLARQYRDKVESHYKGSNTRSMWAGLKTITDYKKKISSAEVMSASLPDELNTFYARFESTSPAVEVQKAQEDHCPPVISRADVCRTLKRINTRKAPGPDGIPGRALKVCADQLASSQTFSTSHCSNLPWVPLLGGGVRFGVAKVVGHRSIKSAARMSGAVVMLVDDVEKVNKAMETGIVINDAFVSVSPLTAPTKRVTLSNVPPFISDEVLLRELARHGKIVSSVRKLPSGCKSPLLRHVVSHRRQVQMILNKKEELSLVFNLRVDDFEYVVFVTSGTLKCFGCGREGHLVRACPEKSSSVRKAQSEETQSQTEQDAEETTETQQSQENTETEREAAVSQKEDGRKNDSEAGEQTTALDTAEKTVKDTDRLNTEGHLMGGKDLFKTPLLKRKQSSISSESQAEKGAANKSRGRQQEQNQPETESSMEEGGRGGGGGRLMMRTASLRLTLSLQSKHSRDKAMRLRGHVRLSGSFCLSLSVCHFPSEIMSDYKVSTLNLNGARDVRKMDAPSSFFFGLEKKNGQSRFIHALRSDKGQLLTEAGEIRWRAVQFYAQLYQSEYTEDEGAFNSSCSRLSRVSEETNKELEGPLTSEEVFAVLQNMKGGKAPGIDGLPPEFYRAFSFRDYKLLSKVLANRLRKMMDQVIHRTQTYCVPGRKRGGRGLVHLQCRAAAFRLQFIQRYLTGSEDLVWKATTSTILRKKFKNGSNSFTVLAPGGASDPQGPAGCAGQQQTWTLPETGLSWGSEAETHRGRCRFKTSRRRDAGLSTWTEVKPAHQEHFKWTTKLATEELEMLQDYASGAETPDEGDPFPELGLEVDQSQLTAPLLVSQRVNMHMVNGKALYKLCVQAFNKRQLSGRRDTVWRERLAVQEDCKPVWRVLYKAPLNKRSGDLQWRILQGALAVNCFISKINPTVSTDCPFCQKPETIFYCFLDSKRLKGLFEKLKTVFLNCNEVWSETAFIFGAGYKKENAKKWQLNFVVGQAKLSIYKSRKKHFEDASGDELLPMSVSLVKARVRVDFRFYSLMNNVEEFLSQWCFTKLPSEDFIRPIHQSDLQKAISKMKKSKSAGGHGALLHAALD</sequence>
<dbReference type="Proteomes" id="UP000831701">
    <property type="component" value="Chromosome 12"/>
</dbReference>
<comment type="caution">
    <text evidence="1">The sequence shown here is derived from an EMBL/GenBank/DDBJ whole genome shotgun (WGS) entry which is preliminary data.</text>
</comment>
<protein>
    <submittedName>
        <fullName evidence="1">Uncharacterized protein</fullName>
    </submittedName>
</protein>
<reference evidence="1" key="1">
    <citation type="submission" date="2022-04" db="EMBL/GenBank/DDBJ databases">
        <title>Jade perch genome.</title>
        <authorList>
            <person name="Chao B."/>
        </authorList>
    </citation>
    <scope>NUCLEOTIDE SEQUENCE</scope>
    <source>
        <strain evidence="1">CB-2022</strain>
    </source>
</reference>
<name>A0ACB8WBA1_9TELE</name>
<accession>A0ACB8WBA1</accession>
<proteinExistence type="predicted"/>
<organism evidence="1 2">
    <name type="scientific">Scortum barcoo</name>
    <name type="common">barcoo grunter</name>
    <dbReference type="NCBI Taxonomy" id="214431"/>
    <lineage>
        <taxon>Eukaryota</taxon>
        <taxon>Metazoa</taxon>
        <taxon>Chordata</taxon>
        <taxon>Craniata</taxon>
        <taxon>Vertebrata</taxon>
        <taxon>Euteleostomi</taxon>
        <taxon>Actinopterygii</taxon>
        <taxon>Neopterygii</taxon>
        <taxon>Teleostei</taxon>
        <taxon>Neoteleostei</taxon>
        <taxon>Acanthomorphata</taxon>
        <taxon>Eupercaria</taxon>
        <taxon>Centrarchiformes</taxon>
        <taxon>Terapontoidei</taxon>
        <taxon>Terapontidae</taxon>
        <taxon>Scortum</taxon>
    </lineage>
</organism>
<keyword evidence="2" id="KW-1185">Reference proteome</keyword>
<evidence type="ECO:0000313" key="2">
    <source>
        <dbReference type="Proteomes" id="UP000831701"/>
    </source>
</evidence>
<evidence type="ECO:0000313" key="1">
    <source>
        <dbReference type="EMBL" id="KAI3365041.1"/>
    </source>
</evidence>
<dbReference type="EMBL" id="CM041542">
    <property type="protein sequence ID" value="KAI3365041.1"/>
    <property type="molecule type" value="Genomic_DNA"/>
</dbReference>
<gene>
    <name evidence="1" type="ORF">L3Q82_010097</name>
</gene>